<dbReference type="Proteomes" id="UP000056905">
    <property type="component" value="Plasmid pCB4"/>
</dbReference>
<organism evidence="2 3">
    <name type="scientific">Caulobacter henricii</name>
    <dbReference type="NCBI Taxonomy" id="69395"/>
    <lineage>
        <taxon>Bacteria</taxon>
        <taxon>Pseudomonadati</taxon>
        <taxon>Pseudomonadota</taxon>
        <taxon>Alphaproteobacteria</taxon>
        <taxon>Caulobacterales</taxon>
        <taxon>Caulobacteraceae</taxon>
        <taxon>Caulobacter</taxon>
    </lineage>
</organism>
<name>A0A0P0P491_9CAUL</name>
<feature type="region of interest" description="Disordered" evidence="1">
    <location>
        <begin position="1"/>
        <end position="59"/>
    </location>
</feature>
<dbReference type="AlphaFoldDB" id="A0A0P0P491"/>
<dbReference type="InterPro" id="IPR025549">
    <property type="entry name" value="YjzC"/>
</dbReference>
<proteinExistence type="predicted"/>
<reference evidence="2 3" key="1">
    <citation type="submission" date="2015-10" db="EMBL/GenBank/DDBJ databases">
        <title>Conservation of the essential genome among Caulobacter and Brevundimonas species.</title>
        <authorList>
            <person name="Scott D."/>
            <person name="Ely B."/>
        </authorList>
    </citation>
    <scope>NUCLEOTIDE SEQUENCE [LARGE SCALE GENOMIC DNA]</scope>
    <source>
        <strain evidence="2 3">CB4</strain>
        <plasmid evidence="3">CB4 Plasmid</plasmid>
    </source>
</reference>
<dbReference type="OrthoDB" id="2629154at2"/>
<accession>A0A0P0P491</accession>
<dbReference type="KEGG" id="chq:AQ619_18280"/>
<evidence type="ECO:0000256" key="1">
    <source>
        <dbReference type="SAM" id="MobiDB-lite"/>
    </source>
</evidence>
<geneLocation type="plasmid" evidence="3">
    <name>CB4 Plasmid</name>
</geneLocation>
<keyword evidence="2" id="KW-0614">Plasmid</keyword>
<keyword evidence="3" id="KW-1185">Reference proteome</keyword>
<dbReference type="Pfam" id="PF14168">
    <property type="entry name" value="YjzC"/>
    <property type="match status" value="1"/>
</dbReference>
<evidence type="ECO:0000313" key="3">
    <source>
        <dbReference type="Proteomes" id="UP000056905"/>
    </source>
</evidence>
<protein>
    <recommendedName>
        <fullName evidence="4">YjzC family protein</fullName>
    </recommendedName>
</protein>
<sequence length="59" mass="6309">MSESKIYKPGQTAPASGQYEIVGPRGGATGVERTVVRGEPLPPTRQSGQGFKLVDRTKH</sequence>
<dbReference type="RefSeq" id="WP_062151945.1">
    <property type="nucleotide sequence ID" value="NZ_CP013003.1"/>
</dbReference>
<dbReference type="EMBL" id="CP013003">
    <property type="protein sequence ID" value="ALL15436.1"/>
    <property type="molecule type" value="Genomic_DNA"/>
</dbReference>
<gene>
    <name evidence="2" type="ORF">AQ619_18280</name>
</gene>
<evidence type="ECO:0008006" key="4">
    <source>
        <dbReference type="Google" id="ProtNLM"/>
    </source>
</evidence>
<evidence type="ECO:0000313" key="2">
    <source>
        <dbReference type="EMBL" id="ALL15436.1"/>
    </source>
</evidence>